<gene>
    <name evidence="2" type="ORF">A2664_04940</name>
</gene>
<dbReference type="Gene3D" id="3.40.50.2020">
    <property type="match status" value="1"/>
</dbReference>
<dbReference type="PANTHER" id="PTHR34512">
    <property type="entry name" value="CELL SURFACE PROTEIN"/>
    <property type="match status" value="1"/>
</dbReference>
<dbReference type="SUPFAM" id="SSF53271">
    <property type="entry name" value="PRTase-like"/>
    <property type="match status" value="1"/>
</dbReference>
<sequence length="462" mass="52441">MKDERYLKEVITKEVFIPKGKERFVSPRGVESNWLFDFRRVLMKPRVLHAVAQLFLKQFKKVMPFQIGGIEVAAIPLVTGLAMALSEEGYDINAFFIRKSRKKDGLLKMVEGAVNAEKIILVDDIINTGKSFIRQVEVIESLGKKVGTVFAILRFRDLDYYKYFHERGIKVVSLFTLDDFSDILQVNNLVSKEEKPVPTPFKAEWYFKSEGADFFHVIPKSRPALDEKCLYFGSDSGILWALNQKDGSVAWKRQIGFAPKAKHIFSSPALHEGVLYIGAHDGNFYAFNADDGNKRWMFAEADWIHSSPCVAPDLGLVIVGLEYGWWHKKGAVVALDLSTGEKQWDYQIERHAYASPVYCKERRMVLCGANNGIMYALDARKGAYVWSFQTGGDIRGRTVIDYAKDRAVFGSFDSHIYIVRLSDGKLVHKIAVEGGIWSDPLIRGTRAYVTSLDKNLYCIDID</sequence>
<dbReference type="EMBL" id="MHRF01000006">
    <property type="protein sequence ID" value="OHA18391.1"/>
    <property type="molecule type" value="Genomic_DNA"/>
</dbReference>
<feature type="non-terminal residue" evidence="2">
    <location>
        <position position="462"/>
    </location>
</feature>
<dbReference type="InterPro" id="IPR002372">
    <property type="entry name" value="PQQ_rpt_dom"/>
</dbReference>
<protein>
    <recommendedName>
        <fullName evidence="1">Pyrrolo-quinoline quinone repeat domain-containing protein</fullName>
    </recommendedName>
</protein>
<dbReference type="SMART" id="SM00564">
    <property type="entry name" value="PQQ"/>
    <property type="match status" value="5"/>
</dbReference>
<evidence type="ECO:0000259" key="1">
    <source>
        <dbReference type="Pfam" id="PF13360"/>
    </source>
</evidence>
<proteinExistence type="predicted"/>
<dbReference type="Gene3D" id="2.130.10.10">
    <property type="entry name" value="YVTN repeat-like/Quinoprotein amine dehydrogenase"/>
    <property type="match status" value="1"/>
</dbReference>
<organism evidence="2 3">
    <name type="scientific">Candidatus Taylorbacteria bacterium RIFCSPHIGHO2_01_FULL_46_22b</name>
    <dbReference type="NCBI Taxonomy" id="1802301"/>
    <lineage>
        <taxon>Bacteria</taxon>
        <taxon>Candidatus Tayloriibacteriota</taxon>
    </lineage>
</organism>
<reference evidence="2 3" key="1">
    <citation type="journal article" date="2016" name="Nat. Commun.">
        <title>Thousands of microbial genomes shed light on interconnected biogeochemical processes in an aquifer system.</title>
        <authorList>
            <person name="Anantharaman K."/>
            <person name="Brown C.T."/>
            <person name="Hug L.A."/>
            <person name="Sharon I."/>
            <person name="Castelle C.J."/>
            <person name="Probst A.J."/>
            <person name="Thomas B.C."/>
            <person name="Singh A."/>
            <person name="Wilkins M.J."/>
            <person name="Karaoz U."/>
            <person name="Brodie E.L."/>
            <person name="Williams K.H."/>
            <person name="Hubbard S.S."/>
            <person name="Banfield J.F."/>
        </authorList>
    </citation>
    <scope>NUCLEOTIDE SEQUENCE [LARGE SCALE GENOMIC DNA]</scope>
</reference>
<dbReference type="CDD" id="cd06223">
    <property type="entry name" value="PRTases_typeI"/>
    <property type="match status" value="1"/>
</dbReference>
<dbReference type="Proteomes" id="UP000178873">
    <property type="component" value="Unassembled WGS sequence"/>
</dbReference>
<evidence type="ECO:0000313" key="3">
    <source>
        <dbReference type="Proteomes" id="UP000178873"/>
    </source>
</evidence>
<dbReference type="PANTHER" id="PTHR34512:SF30">
    <property type="entry name" value="OUTER MEMBRANE PROTEIN ASSEMBLY FACTOR BAMB"/>
    <property type="match status" value="1"/>
</dbReference>
<dbReference type="InterPro" id="IPR018391">
    <property type="entry name" value="PQQ_b-propeller_rpt"/>
</dbReference>
<dbReference type="InterPro" id="IPR015943">
    <property type="entry name" value="WD40/YVTN_repeat-like_dom_sf"/>
</dbReference>
<name>A0A1G2M5S5_9BACT</name>
<dbReference type="Pfam" id="PF13360">
    <property type="entry name" value="PQQ_2"/>
    <property type="match status" value="2"/>
</dbReference>
<comment type="caution">
    <text evidence="2">The sequence shown here is derived from an EMBL/GenBank/DDBJ whole genome shotgun (WGS) entry which is preliminary data.</text>
</comment>
<dbReference type="SUPFAM" id="SSF50998">
    <property type="entry name" value="Quinoprotein alcohol dehydrogenase-like"/>
    <property type="match status" value="1"/>
</dbReference>
<feature type="domain" description="Pyrrolo-quinoline quinone repeat" evidence="1">
    <location>
        <begin position="371"/>
        <end position="461"/>
    </location>
</feature>
<dbReference type="Gene3D" id="2.40.128.630">
    <property type="match status" value="1"/>
</dbReference>
<evidence type="ECO:0000313" key="2">
    <source>
        <dbReference type="EMBL" id="OHA18391.1"/>
    </source>
</evidence>
<accession>A0A1G2M5S5</accession>
<dbReference type="STRING" id="1802301.A2664_04940"/>
<dbReference type="InterPro" id="IPR011047">
    <property type="entry name" value="Quinoprotein_ADH-like_sf"/>
</dbReference>
<dbReference type="InterPro" id="IPR000836">
    <property type="entry name" value="PRTase_dom"/>
</dbReference>
<dbReference type="AlphaFoldDB" id="A0A1G2M5S5"/>
<feature type="domain" description="Pyrrolo-quinoline quinone repeat" evidence="1">
    <location>
        <begin position="204"/>
        <end position="346"/>
    </location>
</feature>
<dbReference type="InterPro" id="IPR029057">
    <property type="entry name" value="PRTase-like"/>
</dbReference>